<dbReference type="Proteomes" id="UP000045706">
    <property type="component" value="Unassembled WGS sequence"/>
</dbReference>
<feature type="compositionally biased region" description="Polar residues" evidence="2">
    <location>
        <begin position="75"/>
        <end position="90"/>
    </location>
</feature>
<dbReference type="PROSITE" id="PS00463">
    <property type="entry name" value="ZN2_CY6_FUNGAL_1"/>
    <property type="match status" value="1"/>
</dbReference>
<evidence type="ECO:0000313" key="7">
    <source>
        <dbReference type="Proteomes" id="UP000045706"/>
    </source>
</evidence>
<feature type="compositionally biased region" description="Low complexity" evidence="2">
    <location>
        <begin position="91"/>
        <end position="105"/>
    </location>
</feature>
<evidence type="ECO:0000256" key="2">
    <source>
        <dbReference type="SAM" id="MobiDB-lite"/>
    </source>
</evidence>
<dbReference type="GO" id="GO:0000981">
    <property type="term" value="F:DNA-binding transcription factor activity, RNA polymerase II-specific"/>
    <property type="evidence" value="ECO:0007669"/>
    <property type="project" value="InterPro"/>
</dbReference>
<evidence type="ECO:0000313" key="6">
    <source>
        <dbReference type="Proteomes" id="UP000044602"/>
    </source>
</evidence>
<dbReference type="InterPro" id="IPR001138">
    <property type="entry name" value="Zn2Cys6_DnaBD"/>
</dbReference>
<dbReference type="InterPro" id="IPR036864">
    <property type="entry name" value="Zn2-C6_fun-type_DNA-bd_sf"/>
</dbReference>
<evidence type="ECO:0000259" key="3">
    <source>
        <dbReference type="PROSITE" id="PS50048"/>
    </source>
</evidence>
<accession>A0A0G4KDE9</accession>
<keyword evidence="6" id="KW-1185">Reference proteome</keyword>
<dbReference type="AlphaFoldDB" id="A0A0G4KDE9"/>
<protein>
    <recommendedName>
        <fullName evidence="3">Zn(2)-C6 fungal-type domain-containing protein</fullName>
    </recommendedName>
</protein>
<evidence type="ECO:0000313" key="5">
    <source>
        <dbReference type="EMBL" id="CRK33384.1"/>
    </source>
</evidence>
<dbReference type="EMBL" id="CVQH01000001">
    <property type="protein sequence ID" value="CRJ80726.1"/>
    <property type="molecule type" value="Genomic_DNA"/>
</dbReference>
<reference evidence="6 7" key="1">
    <citation type="submission" date="2015-05" db="EMBL/GenBank/DDBJ databases">
        <authorList>
            <person name="Fogelqvist Johan"/>
        </authorList>
    </citation>
    <scope>NUCLEOTIDE SEQUENCE [LARGE SCALE GENOMIC DNA]</scope>
    <source>
        <strain evidence="4">VL1</strain>
        <strain evidence="5">VL2</strain>
    </source>
</reference>
<gene>
    <name evidence="4" type="ORF">BN1708_000355</name>
    <name evidence="5" type="ORF">BN1723_014732</name>
</gene>
<evidence type="ECO:0000313" key="4">
    <source>
        <dbReference type="EMBL" id="CRJ80726.1"/>
    </source>
</evidence>
<name>A0A0G4KDE9_VERLO</name>
<feature type="region of interest" description="Disordered" evidence="2">
    <location>
        <begin position="49"/>
        <end position="133"/>
    </location>
</feature>
<proteinExistence type="predicted"/>
<feature type="domain" description="Zn(2)-C6 fungal-type" evidence="3">
    <location>
        <begin position="14"/>
        <end position="47"/>
    </location>
</feature>
<organism evidence="4 6">
    <name type="scientific">Verticillium longisporum</name>
    <name type="common">Verticillium dahliae var. longisporum</name>
    <dbReference type="NCBI Taxonomy" id="100787"/>
    <lineage>
        <taxon>Eukaryota</taxon>
        <taxon>Fungi</taxon>
        <taxon>Dikarya</taxon>
        <taxon>Ascomycota</taxon>
        <taxon>Pezizomycotina</taxon>
        <taxon>Sordariomycetes</taxon>
        <taxon>Hypocreomycetidae</taxon>
        <taxon>Glomerellales</taxon>
        <taxon>Plectosphaerellaceae</taxon>
        <taxon>Verticillium</taxon>
    </lineage>
</organism>
<dbReference type="Proteomes" id="UP000044602">
    <property type="component" value="Unassembled WGS sequence"/>
</dbReference>
<evidence type="ECO:0000256" key="1">
    <source>
        <dbReference type="ARBA" id="ARBA00023242"/>
    </source>
</evidence>
<sequence>MGVSTVHPSQKRISCEVCRKHKARCQRLSSSDAKCSRCTLLGIECVTGQQKKIGRPRRRPVIAGAETPQSRHSENTNTSPVHHQATLNRESSGNHSSSPNSSPGPVTLPGNHQLGWNLGNLSPSPTSTPPTQTPVIDNGALGAALWPSFDVESYDQNTFTGSTIDHYGDGLYMFEPSLDFDLPSQGPYTMHTPMAMPSPPEELCETTRLTMAKPILDHGEVDDIAVSEAISKLSKMNLDLHIRVAAAEVHKSNINFNRIIYDDSPLFIDNTTLADFILKASQEIHLIMTRLRGNKTTRGLLGGFANADKILATFLPPSPQSSQGEVYPAGATPSHPYPAAAGEPLLAPLALTLTSIYTQLITLFELILEHLSSRIERIGSDPIAPINGLTVGGLPLVKPCVQGMMFAEVIVQILVKFEQALGIVPSPEGSGKGLLSARQISVLWSELDEGPGIMPGQGMLRPARLKKSFERVAAIFKHLSIEL</sequence>
<dbReference type="SUPFAM" id="SSF57701">
    <property type="entry name" value="Zn2/Cys6 DNA-binding domain"/>
    <property type="match status" value="1"/>
</dbReference>
<dbReference type="Gene3D" id="4.10.240.10">
    <property type="entry name" value="Zn(2)-C6 fungal-type DNA-binding domain"/>
    <property type="match status" value="1"/>
</dbReference>
<keyword evidence="1" id="KW-0539">Nucleus</keyword>
<dbReference type="EMBL" id="CVQI01025558">
    <property type="protein sequence ID" value="CRK33384.1"/>
    <property type="molecule type" value="Genomic_DNA"/>
</dbReference>
<dbReference type="GO" id="GO:0008270">
    <property type="term" value="F:zinc ion binding"/>
    <property type="evidence" value="ECO:0007669"/>
    <property type="project" value="InterPro"/>
</dbReference>
<dbReference type="Pfam" id="PF00172">
    <property type="entry name" value="Zn_clus"/>
    <property type="match status" value="1"/>
</dbReference>
<dbReference type="PROSITE" id="PS50048">
    <property type="entry name" value="ZN2_CY6_FUNGAL_2"/>
    <property type="match status" value="1"/>
</dbReference>
<dbReference type="STRING" id="100787.A0A0G4KDE9"/>
<dbReference type="CDD" id="cd00067">
    <property type="entry name" value="GAL4"/>
    <property type="match status" value="1"/>
</dbReference>